<evidence type="ECO:0000313" key="3">
    <source>
        <dbReference type="Proteomes" id="UP000198211"/>
    </source>
</evidence>
<dbReference type="GO" id="GO:0004386">
    <property type="term" value="F:helicase activity"/>
    <property type="evidence" value="ECO:0007669"/>
    <property type="project" value="UniProtKB-KW"/>
</dbReference>
<accession>A0A225UKH2</accession>
<keyword evidence="3" id="KW-1185">Reference proteome</keyword>
<feature type="transmembrane region" description="Helical" evidence="1">
    <location>
        <begin position="6"/>
        <end position="25"/>
    </location>
</feature>
<gene>
    <name evidence="2" type="ORF">PHMEG_00037172</name>
</gene>
<keyword evidence="1" id="KW-0472">Membrane</keyword>
<keyword evidence="2" id="KW-0347">Helicase</keyword>
<keyword evidence="2" id="KW-0067">ATP-binding</keyword>
<evidence type="ECO:0000256" key="1">
    <source>
        <dbReference type="SAM" id="Phobius"/>
    </source>
</evidence>
<dbReference type="AlphaFoldDB" id="A0A225UKH2"/>
<keyword evidence="1" id="KW-1133">Transmembrane helix</keyword>
<protein>
    <submittedName>
        <fullName evidence="2">Helitron helicase</fullName>
    </submittedName>
</protein>
<dbReference type="Proteomes" id="UP000198211">
    <property type="component" value="Unassembled WGS sequence"/>
</dbReference>
<keyword evidence="1" id="KW-0812">Transmembrane</keyword>
<reference evidence="3" key="1">
    <citation type="submission" date="2017-03" db="EMBL/GenBank/DDBJ databases">
        <title>Phytopthora megakarya and P. palmivora, two closely related causual agents of cacao black pod achieved similar genome size and gene model numbers by different mechanisms.</title>
        <authorList>
            <person name="Ali S."/>
            <person name="Shao J."/>
            <person name="Larry D.J."/>
            <person name="Kronmiller B."/>
            <person name="Shen D."/>
            <person name="Strem M.D."/>
            <person name="Melnick R.L."/>
            <person name="Guiltinan M.J."/>
            <person name="Tyler B.M."/>
            <person name="Meinhardt L.W."/>
            <person name="Bailey B.A."/>
        </authorList>
    </citation>
    <scope>NUCLEOTIDE SEQUENCE [LARGE SCALE GENOMIC DNA]</scope>
    <source>
        <strain evidence="3">zdho120</strain>
    </source>
</reference>
<keyword evidence="2" id="KW-0378">Hydrolase</keyword>
<name>A0A225UKH2_9STRA</name>
<evidence type="ECO:0000313" key="2">
    <source>
        <dbReference type="EMBL" id="OWY93440.1"/>
    </source>
</evidence>
<comment type="caution">
    <text evidence="2">The sequence shown here is derived from an EMBL/GenBank/DDBJ whole genome shotgun (WGS) entry which is preliminary data.</text>
</comment>
<dbReference type="EMBL" id="NBNE01016094">
    <property type="protein sequence ID" value="OWY93440.1"/>
    <property type="molecule type" value="Genomic_DNA"/>
</dbReference>
<dbReference type="OrthoDB" id="1728974at2759"/>
<organism evidence="2 3">
    <name type="scientific">Phytophthora megakarya</name>
    <dbReference type="NCBI Taxonomy" id="4795"/>
    <lineage>
        <taxon>Eukaryota</taxon>
        <taxon>Sar</taxon>
        <taxon>Stramenopiles</taxon>
        <taxon>Oomycota</taxon>
        <taxon>Peronosporomycetes</taxon>
        <taxon>Peronosporales</taxon>
        <taxon>Peronosporaceae</taxon>
        <taxon>Phytophthora</taxon>
    </lineage>
</organism>
<sequence>MFRHTILIASIFGFYFMIAALLSRLKISEESKTAKRCYGCLADVAAEKMAYQPCELFSIVLVYSLLTRADKLLEEFKAQMFEGFTNAADNIHREDEVRVRMAEYKTLQYVAHYLASDGKTLDAYGLLNPNTYSDVSAEVDGPTTESIVQQKHNAYSHTDLDHVTERVDQLSRNQLDVFDQVVHVVEHPVGGEKLRWPGWNWEILSSGTNTCACLISAQNCYCGSFQRYCGQGVCRTLDVSNSSLTNGAFHMQSFLAKSKSGTDPKRQLNYLRCTT</sequence>
<keyword evidence="2" id="KW-0547">Nucleotide-binding</keyword>
<proteinExistence type="predicted"/>